<feature type="region of interest" description="Disordered" evidence="1">
    <location>
        <begin position="1"/>
        <end position="61"/>
    </location>
</feature>
<feature type="compositionally biased region" description="Basic and acidic residues" evidence="1">
    <location>
        <begin position="1"/>
        <end position="41"/>
    </location>
</feature>
<name>A0A8X7WDF4_BRACI</name>
<proteinExistence type="predicted"/>
<evidence type="ECO:0000313" key="2">
    <source>
        <dbReference type="EMBL" id="KAG2327302.1"/>
    </source>
</evidence>
<dbReference type="AlphaFoldDB" id="A0A8X7WDF4"/>
<keyword evidence="3" id="KW-1185">Reference proteome</keyword>
<reference evidence="2 3" key="1">
    <citation type="submission" date="2020-02" db="EMBL/GenBank/DDBJ databases">
        <authorList>
            <person name="Ma Q."/>
            <person name="Huang Y."/>
            <person name="Song X."/>
            <person name="Pei D."/>
        </authorList>
    </citation>
    <scope>NUCLEOTIDE SEQUENCE [LARGE SCALE GENOMIC DNA]</scope>
    <source>
        <strain evidence="2">Sxm20200214</strain>
        <tissue evidence="2">Leaf</tissue>
    </source>
</reference>
<evidence type="ECO:0000313" key="3">
    <source>
        <dbReference type="Proteomes" id="UP000886595"/>
    </source>
</evidence>
<protein>
    <submittedName>
        <fullName evidence="2">Uncharacterized protein</fullName>
    </submittedName>
</protein>
<sequence length="90" mass="9497">MEGRGRDEEEVKKESWAVKEGKEDEEGSGRGRLRDGAKKESGGLVGSEAGQKEVAGGGLGGGIIRRRLRCREQGHSLGRDSLAAEFGSGV</sequence>
<dbReference type="EMBL" id="JAAMPC010000002">
    <property type="protein sequence ID" value="KAG2327302.1"/>
    <property type="molecule type" value="Genomic_DNA"/>
</dbReference>
<dbReference type="Proteomes" id="UP000886595">
    <property type="component" value="Unassembled WGS sequence"/>
</dbReference>
<comment type="caution">
    <text evidence="2">The sequence shown here is derived from an EMBL/GenBank/DDBJ whole genome shotgun (WGS) entry which is preliminary data.</text>
</comment>
<evidence type="ECO:0000256" key="1">
    <source>
        <dbReference type="SAM" id="MobiDB-lite"/>
    </source>
</evidence>
<gene>
    <name evidence="2" type="ORF">Bca52824_010030</name>
</gene>
<organism evidence="2 3">
    <name type="scientific">Brassica carinata</name>
    <name type="common">Ethiopian mustard</name>
    <name type="synonym">Abyssinian cabbage</name>
    <dbReference type="NCBI Taxonomy" id="52824"/>
    <lineage>
        <taxon>Eukaryota</taxon>
        <taxon>Viridiplantae</taxon>
        <taxon>Streptophyta</taxon>
        <taxon>Embryophyta</taxon>
        <taxon>Tracheophyta</taxon>
        <taxon>Spermatophyta</taxon>
        <taxon>Magnoliopsida</taxon>
        <taxon>eudicotyledons</taxon>
        <taxon>Gunneridae</taxon>
        <taxon>Pentapetalae</taxon>
        <taxon>rosids</taxon>
        <taxon>malvids</taxon>
        <taxon>Brassicales</taxon>
        <taxon>Brassicaceae</taxon>
        <taxon>Brassiceae</taxon>
        <taxon>Brassica</taxon>
    </lineage>
</organism>
<accession>A0A8X7WDF4</accession>